<dbReference type="KEGG" id="pdp:PDIP_10910"/>
<dbReference type="EMBL" id="AKCU01000073">
    <property type="protein sequence ID" value="EKV21035.1"/>
    <property type="molecule type" value="Genomic_DNA"/>
</dbReference>
<name>K9GG01_PEND1</name>
<organism evidence="2 3">
    <name type="scientific">Penicillium digitatum (strain Pd1 / CECT 20795)</name>
    <name type="common">Green mold</name>
    <dbReference type="NCBI Taxonomy" id="1170230"/>
    <lineage>
        <taxon>Eukaryota</taxon>
        <taxon>Fungi</taxon>
        <taxon>Dikarya</taxon>
        <taxon>Ascomycota</taxon>
        <taxon>Pezizomycotina</taxon>
        <taxon>Eurotiomycetes</taxon>
        <taxon>Eurotiomycetidae</taxon>
        <taxon>Eurotiales</taxon>
        <taxon>Aspergillaceae</taxon>
        <taxon>Penicillium</taxon>
    </lineage>
</organism>
<feature type="region of interest" description="Disordered" evidence="1">
    <location>
        <begin position="1"/>
        <end position="21"/>
    </location>
</feature>
<evidence type="ECO:0000313" key="3">
    <source>
        <dbReference type="Proteomes" id="UP000009886"/>
    </source>
</evidence>
<dbReference type="VEuPathDB" id="FungiDB:PDIP_10910"/>
<dbReference type="AlphaFoldDB" id="K9GG01"/>
<evidence type="ECO:0000313" key="2">
    <source>
        <dbReference type="EMBL" id="EKV21035.1"/>
    </source>
</evidence>
<gene>
    <name evidence="2" type="ORF">PDIP_10910</name>
</gene>
<dbReference type="OrthoDB" id="5358398at2759"/>
<sequence length="84" mass="8968">MPITTLTSTLRIPFPHPTTPPSRLFQPFGREIFSTNESVKRIAAAEGHGKGGDGGLFLSESAWERRACCWTACCTAETVDAGAG</sequence>
<accession>K9GG01</accession>
<protein>
    <submittedName>
        <fullName evidence="2">Uncharacterized protein</fullName>
    </submittedName>
</protein>
<feature type="compositionally biased region" description="Polar residues" evidence="1">
    <location>
        <begin position="1"/>
        <end position="10"/>
    </location>
</feature>
<evidence type="ECO:0000256" key="1">
    <source>
        <dbReference type="SAM" id="MobiDB-lite"/>
    </source>
</evidence>
<comment type="caution">
    <text evidence="2">The sequence shown here is derived from an EMBL/GenBank/DDBJ whole genome shotgun (WGS) entry which is preliminary data.</text>
</comment>
<proteinExistence type="predicted"/>
<dbReference type="HOGENOM" id="CLU_2528180_0_0_1"/>
<dbReference type="Proteomes" id="UP000009886">
    <property type="component" value="Unassembled WGS sequence"/>
</dbReference>
<reference evidence="3" key="1">
    <citation type="journal article" date="2012" name="BMC Genomics">
        <title>Genome sequence of the necrotrophic fungus Penicillium digitatum, the main postharvest pathogen of citrus.</title>
        <authorList>
            <person name="Marcet-Houben M."/>
            <person name="Ballester A.-R."/>
            <person name="de la Fuente B."/>
            <person name="Harries E."/>
            <person name="Marcos J.F."/>
            <person name="Gonzalez-Candelas L."/>
            <person name="Gabaldon T."/>
        </authorList>
    </citation>
    <scope>NUCLEOTIDE SEQUENCE [LARGE SCALE GENOMIC DNA]</scope>
    <source>
        <strain evidence="3">Pd1 / CECT 20795</strain>
    </source>
</reference>